<evidence type="ECO:0000256" key="1">
    <source>
        <dbReference type="SAM" id="MobiDB-lite"/>
    </source>
</evidence>
<dbReference type="SUPFAM" id="SSF56112">
    <property type="entry name" value="Protein kinase-like (PK-like)"/>
    <property type="match status" value="1"/>
</dbReference>
<evidence type="ECO:0008006" key="4">
    <source>
        <dbReference type="Google" id="ProtNLM"/>
    </source>
</evidence>
<dbReference type="Proteomes" id="UP001163846">
    <property type="component" value="Unassembled WGS sequence"/>
</dbReference>
<evidence type="ECO:0000313" key="3">
    <source>
        <dbReference type="Proteomes" id="UP001163846"/>
    </source>
</evidence>
<dbReference type="Gene3D" id="1.10.510.10">
    <property type="entry name" value="Transferase(Phosphotransferase) domain 1"/>
    <property type="match status" value="1"/>
</dbReference>
<dbReference type="InterPro" id="IPR011009">
    <property type="entry name" value="Kinase-like_dom_sf"/>
</dbReference>
<keyword evidence="3" id="KW-1185">Reference proteome</keyword>
<accession>A0AA38UA50</accession>
<protein>
    <recommendedName>
        <fullName evidence="4">Protein kinase domain-containing protein</fullName>
    </recommendedName>
</protein>
<evidence type="ECO:0000313" key="2">
    <source>
        <dbReference type="EMBL" id="KAJ3835171.1"/>
    </source>
</evidence>
<feature type="compositionally biased region" description="Gly residues" evidence="1">
    <location>
        <begin position="93"/>
        <end position="106"/>
    </location>
</feature>
<organism evidence="2 3">
    <name type="scientific">Lentinula raphanica</name>
    <dbReference type="NCBI Taxonomy" id="153919"/>
    <lineage>
        <taxon>Eukaryota</taxon>
        <taxon>Fungi</taxon>
        <taxon>Dikarya</taxon>
        <taxon>Basidiomycota</taxon>
        <taxon>Agaricomycotina</taxon>
        <taxon>Agaricomycetes</taxon>
        <taxon>Agaricomycetidae</taxon>
        <taxon>Agaricales</taxon>
        <taxon>Marasmiineae</taxon>
        <taxon>Omphalotaceae</taxon>
        <taxon>Lentinula</taxon>
    </lineage>
</organism>
<dbReference type="AlphaFoldDB" id="A0AA38UA50"/>
<gene>
    <name evidence="2" type="ORF">F5878DRAFT_693708</name>
</gene>
<feature type="compositionally biased region" description="Low complexity" evidence="1">
    <location>
        <begin position="107"/>
        <end position="119"/>
    </location>
</feature>
<feature type="region of interest" description="Disordered" evidence="1">
    <location>
        <begin position="192"/>
        <end position="220"/>
    </location>
</feature>
<feature type="region of interest" description="Disordered" evidence="1">
    <location>
        <begin position="1"/>
        <end position="149"/>
    </location>
</feature>
<proteinExistence type="predicted"/>
<reference evidence="2" key="1">
    <citation type="submission" date="2022-08" db="EMBL/GenBank/DDBJ databases">
        <authorList>
            <consortium name="DOE Joint Genome Institute"/>
            <person name="Min B."/>
            <person name="Riley R."/>
            <person name="Sierra-Patev S."/>
            <person name="Naranjo-Ortiz M."/>
            <person name="Looney B."/>
            <person name="Konkel Z."/>
            <person name="Slot J.C."/>
            <person name="Sakamoto Y."/>
            <person name="Steenwyk J.L."/>
            <person name="Rokas A."/>
            <person name="Carro J."/>
            <person name="Camarero S."/>
            <person name="Ferreira P."/>
            <person name="Molpeceres G."/>
            <person name="Ruiz-Duenas F.J."/>
            <person name="Serrano A."/>
            <person name="Henrissat B."/>
            <person name="Drula E."/>
            <person name="Hughes K.W."/>
            <person name="Mata J.L."/>
            <person name="Ishikawa N.K."/>
            <person name="Vargas-Isla R."/>
            <person name="Ushijima S."/>
            <person name="Smith C.A."/>
            <person name="Ahrendt S."/>
            <person name="Andreopoulos W."/>
            <person name="He G."/>
            <person name="Labutti K."/>
            <person name="Lipzen A."/>
            <person name="Ng V."/>
            <person name="Sandor L."/>
            <person name="Barry K."/>
            <person name="Martinez A.T."/>
            <person name="Xiao Y."/>
            <person name="Gibbons J.G."/>
            <person name="Terashima K."/>
            <person name="Hibbett D.S."/>
            <person name="Grigoriev I.V."/>
        </authorList>
    </citation>
    <scope>NUCLEOTIDE SEQUENCE</scope>
    <source>
        <strain evidence="2">TFB9207</strain>
    </source>
</reference>
<dbReference type="EMBL" id="MU806439">
    <property type="protein sequence ID" value="KAJ3835171.1"/>
    <property type="molecule type" value="Genomic_DNA"/>
</dbReference>
<name>A0AA38UA50_9AGAR</name>
<feature type="compositionally biased region" description="Basic and acidic residues" evidence="1">
    <location>
        <begin position="17"/>
        <end position="27"/>
    </location>
</feature>
<feature type="compositionally biased region" description="Polar residues" evidence="1">
    <location>
        <begin position="120"/>
        <end position="131"/>
    </location>
</feature>
<sequence>MLHNRSEASPNVQVWVDHYKANPDKTSSDLPDPIVSSIQEGDDPKHDPDYEPDEPDASNSKEGNQLHRSKWKRPFQAEPDSSSGNPPHPPPGGGAGGAGGSGGSGSTGNTQSGSTTGSHAMSTSDQTSDEASTGKAAKRARQKSAGNDVSLKQIHLAFNNVNPKNTPFYDPIPTTPPQHPKADNFGKFTQESVLPSGQFSSPASISSSVQTPSLTGSYHTIDSSGGSIQNFGIPSHQPYSPPLSPTAIGHKYKGSKPTLMNPSILEESVASVQDIISTNIVAVSAFQTADLIQSLPASELHPFIVEFGGIILNTCLKWSNKMNWAIWRGSLVLEGLNAEHIQIVIKIAEGEHVSSELEGTISNAGKVLLSEAKCYEFLANIDPESEITPHYYGVFQSSSGSVALVLEDDGKRLPRGSLSSLNDSEKHKLFETAQELHGLGVLHGDLEERNIVADGNGKFHIIDFQNSIHNHQCFWNV</sequence>
<comment type="caution">
    <text evidence="2">The sequence shown here is derived from an EMBL/GenBank/DDBJ whole genome shotgun (WGS) entry which is preliminary data.</text>
</comment>